<name>A0A4Q7Y7Z8_9ACTN</name>
<dbReference type="GO" id="GO:0046872">
    <property type="term" value="F:metal ion binding"/>
    <property type="evidence" value="ECO:0007669"/>
    <property type="project" value="UniProtKB-KW"/>
</dbReference>
<dbReference type="PANTHER" id="PTHR43048">
    <property type="entry name" value="METHYLMALONYL-COA EPIMERASE"/>
    <property type="match status" value="1"/>
</dbReference>
<dbReference type="PROSITE" id="PS51819">
    <property type="entry name" value="VOC"/>
    <property type="match status" value="1"/>
</dbReference>
<reference evidence="4 5" key="1">
    <citation type="submission" date="2019-02" db="EMBL/GenBank/DDBJ databases">
        <title>Sequencing the genomes of 1000 actinobacteria strains.</title>
        <authorList>
            <person name="Klenk H.-P."/>
        </authorList>
    </citation>
    <scope>NUCLEOTIDE SEQUENCE [LARGE SCALE GENOMIC DNA]</scope>
    <source>
        <strain evidence="4 5">DSM 44509</strain>
    </source>
</reference>
<dbReference type="AlphaFoldDB" id="A0A4Q7Y7Z8"/>
<evidence type="ECO:0000256" key="2">
    <source>
        <dbReference type="ARBA" id="ARBA00022723"/>
    </source>
</evidence>
<feature type="domain" description="VOC" evidence="3">
    <location>
        <begin position="44"/>
        <end position="174"/>
    </location>
</feature>
<proteinExistence type="inferred from homology"/>
<dbReference type="GO" id="GO:0004493">
    <property type="term" value="F:methylmalonyl-CoA epimerase activity"/>
    <property type="evidence" value="ECO:0007669"/>
    <property type="project" value="TreeGrafter"/>
</dbReference>
<comment type="similarity">
    <text evidence="1">Belongs to the methylmalonyl-CoA epimerase family.</text>
</comment>
<protein>
    <submittedName>
        <fullName evidence="4">Methylmalonyl-CoA epimerase</fullName>
    </submittedName>
</protein>
<accession>A0A4Q7Y7Z8</accession>
<comment type="caution">
    <text evidence="4">The sequence shown here is derived from an EMBL/GenBank/DDBJ whole genome shotgun (WGS) entry which is preliminary data.</text>
</comment>
<evidence type="ECO:0000259" key="3">
    <source>
        <dbReference type="PROSITE" id="PS51819"/>
    </source>
</evidence>
<dbReference type="InterPro" id="IPR029068">
    <property type="entry name" value="Glyas_Bleomycin-R_OHBP_Dase"/>
</dbReference>
<evidence type="ECO:0000313" key="4">
    <source>
        <dbReference type="EMBL" id="RZU32838.1"/>
    </source>
</evidence>
<dbReference type="InterPro" id="IPR037523">
    <property type="entry name" value="VOC_core"/>
</dbReference>
<dbReference type="EMBL" id="SHKV01000001">
    <property type="protein sequence ID" value="RZU32838.1"/>
    <property type="molecule type" value="Genomic_DNA"/>
</dbReference>
<dbReference type="NCBIfam" id="TIGR03081">
    <property type="entry name" value="metmalonyl_epim"/>
    <property type="match status" value="1"/>
</dbReference>
<gene>
    <name evidence="4" type="ORF">BKA19_2547</name>
</gene>
<evidence type="ECO:0000313" key="5">
    <source>
        <dbReference type="Proteomes" id="UP000292507"/>
    </source>
</evidence>
<dbReference type="InterPro" id="IPR017515">
    <property type="entry name" value="MeMalonyl-CoA_epimerase"/>
</dbReference>
<keyword evidence="2" id="KW-0479">Metal-binding</keyword>
<dbReference type="Gene3D" id="3.10.180.10">
    <property type="entry name" value="2,3-Dihydroxybiphenyl 1,2-Dioxygenase, domain 1"/>
    <property type="match status" value="1"/>
</dbReference>
<dbReference type="GO" id="GO:0046491">
    <property type="term" value="P:L-methylmalonyl-CoA metabolic process"/>
    <property type="evidence" value="ECO:0007669"/>
    <property type="project" value="TreeGrafter"/>
</dbReference>
<keyword evidence="5" id="KW-1185">Reference proteome</keyword>
<dbReference type="Pfam" id="PF13669">
    <property type="entry name" value="Glyoxalase_4"/>
    <property type="match status" value="1"/>
</dbReference>
<dbReference type="InterPro" id="IPR051785">
    <property type="entry name" value="MMCE/EMCE_epimerase"/>
</dbReference>
<sequence>MQRRDPHHFELSSQTSWLQDARVTTNDADSANAVTGLPAGLFTTIDHVGIAVPDLDEAIAFYAQAFGVRSVHEETNEEQGVREAMLAVGNGDTRIQLLAPLTPESTIAKFIGRSGPGLQQLAFRVEDVEAVSATLRERGLRLLYDVPKRGTSDSRVNFIHPKDAGGVLVELVEPASSSSH</sequence>
<evidence type="ECO:0000256" key="1">
    <source>
        <dbReference type="ARBA" id="ARBA00009308"/>
    </source>
</evidence>
<dbReference type="SUPFAM" id="SSF54593">
    <property type="entry name" value="Glyoxalase/Bleomycin resistance protein/Dihydroxybiphenyl dioxygenase"/>
    <property type="match status" value="1"/>
</dbReference>
<dbReference type="Proteomes" id="UP000292507">
    <property type="component" value="Unassembled WGS sequence"/>
</dbReference>
<organism evidence="4 5">
    <name type="scientific">Blastococcus saxobsidens</name>
    <dbReference type="NCBI Taxonomy" id="138336"/>
    <lineage>
        <taxon>Bacteria</taxon>
        <taxon>Bacillati</taxon>
        <taxon>Actinomycetota</taxon>
        <taxon>Actinomycetes</taxon>
        <taxon>Geodermatophilales</taxon>
        <taxon>Geodermatophilaceae</taxon>
        <taxon>Blastococcus</taxon>
    </lineage>
</organism>
<dbReference type="PANTHER" id="PTHR43048:SF3">
    <property type="entry name" value="METHYLMALONYL-COA EPIMERASE, MITOCHONDRIAL"/>
    <property type="match status" value="1"/>
</dbReference>
<dbReference type="CDD" id="cd07249">
    <property type="entry name" value="MMCE"/>
    <property type="match status" value="1"/>
</dbReference>